<evidence type="ECO:0000259" key="1">
    <source>
        <dbReference type="PROSITE" id="PS51819"/>
    </source>
</evidence>
<reference evidence="2 3" key="1">
    <citation type="submission" date="2019-01" db="EMBL/GenBank/DDBJ databases">
        <title>Draft genome sequence of Dictyobacter sp. Uno17.</title>
        <authorList>
            <person name="Wang C.M."/>
            <person name="Zheng Y."/>
            <person name="Sakai Y."/>
            <person name="Abe K."/>
            <person name="Yokota A."/>
            <person name="Yabe S."/>
        </authorList>
    </citation>
    <scope>NUCLEOTIDE SEQUENCE [LARGE SCALE GENOMIC DNA]</scope>
    <source>
        <strain evidence="2 3">Uno17</strain>
    </source>
</reference>
<accession>A0A5A5T931</accession>
<dbReference type="AlphaFoldDB" id="A0A5A5T931"/>
<dbReference type="PANTHER" id="PTHR39175:SF1">
    <property type="entry name" value="FAMILY PROTEIN, PUTATIVE (AFU_ORTHOLOGUE AFUA_3G15060)-RELATED"/>
    <property type="match status" value="1"/>
</dbReference>
<dbReference type="Pfam" id="PF00903">
    <property type="entry name" value="Glyoxalase"/>
    <property type="match status" value="1"/>
</dbReference>
<proteinExistence type="predicted"/>
<dbReference type="Gene3D" id="3.10.180.10">
    <property type="entry name" value="2,3-Dihydroxybiphenyl 1,2-Dioxygenase, domain 1"/>
    <property type="match status" value="1"/>
</dbReference>
<dbReference type="OrthoDB" id="9813630at2"/>
<sequence length="126" mass="14234">MSIIGVHHAQITIPIGAEEQGRHYYCHLLGLPEIEKPDSLKGRGGFWLQVGDRQVHVGVEDGFERTSTKAHLAYHVTDIALWQQKLQAHGFQMLTGIPIPGYARFETRDPFGNRLEFIQSLDQTTL</sequence>
<dbReference type="InterPro" id="IPR029068">
    <property type="entry name" value="Glyas_Bleomycin-R_OHBP_Dase"/>
</dbReference>
<gene>
    <name evidence="2" type="ORF">KDI_14520</name>
</gene>
<dbReference type="RefSeq" id="WP_149400894.1">
    <property type="nucleotide sequence ID" value="NZ_BIXY01000015.1"/>
</dbReference>
<feature type="domain" description="VOC" evidence="1">
    <location>
        <begin position="5"/>
        <end position="120"/>
    </location>
</feature>
<evidence type="ECO:0000313" key="2">
    <source>
        <dbReference type="EMBL" id="GCF07888.1"/>
    </source>
</evidence>
<dbReference type="InterPro" id="IPR037523">
    <property type="entry name" value="VOC_core"/>
</dbReference>
<name>A0A5A5T931_9CHLR</name>
<dbReference type="PANTHER" id="PTHR39175">
    <property type="entry name" value="FAMILY PROTEIN, PUTATIVE (AFU_ORTHOLOGUE AFUA_3G15060)-RELATED"/>
    <property type="match status" value="1"/>
</dbReference>
<dbReference type="InterPro" id="IPR004360">
    <property type="entry name" value="Glyas_Fos-R_dOase_dom"/>
</dbReference>
<dbReference type="Proteomes" id="UP000322530">
    <property type="component" value="Unassembled WGS sequence"/>
</dbReference>
<dbReference type="PROSITE" id="PS51819">
    <property type="entry name" value="VOC"/>
    <property type="match status" value="1"/>
</dbReference>
<dbReference type="SUPFAM" id="SSF54593">
    <property type="entry name" value="Glyoxalase/Bleomycin resistance protein/Dihydroxybiphenyl dioxygenase"/>
    <property type="match status" value="1"/>
</dbReference>
<organism evidence="2 3">
    <name type="scientific">Dictyobacter arantiisoli</name>
    <dbReference type="NCBI Taxonomy" id="2014874"/>
    <lineage>
        <taxon>Bacteria</taxon>
        <taxon>Bacillati</taxon>
        <taxon>Chloroflexota</taxon>
        <taxon>Ktedonobacteria</taxon>
        <taxon>Ktedonobacterales</taxon>
        <taxon>Dictyobacteraceae</taxon>
        <taxon>Dictyobacter</taxon>
    </lineage>
</organism>
<dbReference type="EMBL" id="BIXY01000015">
    <property type="protein sequence ID" value="GCF07888.1"/>
    <property type="molecule type" value="Genomic_DNA"/>
</dbReference>
<comment type="caution">
    <text evidence="2">The sequence shown here is derived from an EMBL/GenBank/DDBJ whole genome shotgun (WGS) entry which is preliminary data.</text>
</comment>
<protein>
    <submittedName>
        <fullName evidence="2">Glyoxalase</fullName>
    </submittedName>
</protein>
<keyword evidence="3" id="KW-1185">Reference proteome</keyword>
<evidence type="ECO:0000313" key="3">
    <source>
        <dbReference type="Proteomes" id="UP000322530"/>
    </source>
</evidence>